<dbReference type="CDD" id="cd06259">
    <property type="entry name" value="YdcF-like"/>
    <property type="match status" value="1"/>
</dbReference>
<reference evidence="5" key="1">
    <citation type="submission" date="2017-09" db="EMBL/GenBank/DDBJ databases">
        <title>Arcobacter canalis sp. nov., a new species isolated from a water canal contaminated with urban sewage.</title>
        <authorList>
            <person name="Perez-Cataluna A."/>
            <person name="Salas-Masso N."/>
            <person name="Figueras M.J."/>
        </authorList>
    </citation>
    <scope>NUCLEOTIDE SEQUENCE [LARGE SCALE GENOMIC DNA]</scope>
    <source>
        <strain evidence="5">CECT 7727</strain>
    </source>
</reference>
<dbReference type="Proteomes" id="UP000264693">
    <property type="component" value="Chromosome"/>
</dbReference>
<dbReference type="InterPro" id="IPR051599">
    <property type="entry name" value="Cell_Envelope_Assoc"/>
</dbReference>
<feature type="transmembrane region" description="Helical" evidence="1">
    <location>
        <begin position="35"/>
        <end position="53"/>
    </location>
</feature>
<keyword evidence="1" id="KW-0812">Transmembrane</keyword>
<dbReference type="EMBL" id="CP032101">
    <property type="protein sequence ID" value="AXX86432.1"/>
    <property type="molecule type" value="Genomic_DNA"/>
</dbReference>
<keyword evidence="1" id="KW-0472">Membrane</keyword>
<dbReference type="Pfam" id="PF02698">
    <property type="entry name" value="DUF218"/>
    <property type="match status" value="1"/>
</dbReference>
<dbReference type="GO" id="GO:0000270">
    <property type="term" value="P:peptidoglycan metabolic process"/>
    <property type="evidence" value="ECO:0007669"/>
    <property type="project" value="TreeGrafter"/>
</dbReference>
<dbReference type="KEGG" id="amar:AMRN_0677"/>
<evidence type="ECO:0000259" key="2">
    <source>
        <dbReference type="Pfam" id="PF02698"/>
    </source>
</evidence>
<name>A0A347TIK4_9BACT</name>
<keyword evidence="1" id="KW-1133">Transmembrane helix</keyword>
<protein>
    <submittedName>
        <fullName evidence="3">YdcF-like membrane protein (DUF218 domain)</fullName>
    </submittedName>
</protein>
<feature type="transmembrane region" description="Helical" evidence="1">
    <location>
        <begin position="7"/>
        <end position="29"/>
    </location>
</feature>
<evidence type="ECO:0000313" key="6">
    <source>
        <dbReference type="Proteomes" id="UP000264693"/>
    </source>
</evidence>
<dbReference type="InterPro" id="IPR003848">
    <property type="entry name" value="DUF218"/>
</dbReference>
<dbReference type="AlphaFoldDB" id="A0A347TIK4"/>
<accession>A0A347TIK4</accession>
<reference evidence="3 6" key="3">
    <citation type="submission" date="2018-08" db="EMBL/GenBank/DDBJ databases">
        <title>Complete genome of the Arcobacter marinus type strain JCM 15502.</title>
        <authorList>
            <person name="Miller W.G."/>
            <person name="Yee E."/>
            <person name="Huynh S."/>
            <person name="Parker C.T."/>
        </authorList>
    </citation>
    <scope>NUCLEOTIDE SEQUENCE [LARGE SCALE GENOMIC DNA]</scope>
    <source>
        <strain evidence="3 6">JCM 15502</strain>
    </source>
</reference>
<organism evidence="3 6">
    <name type="scientific">Malaciobacter marinus</name>
    <dbReference type="NCBI Taxonomy" id="505249"/>
    <lineage>
        <taxon>Bacteria</taxon>
        <taxon>Pseudomonadati</taxon>
        <taxon>Campylobacterota</taxon>
        <taxon>Epsilonproteobacteria</taxon>
        <taxon>Campylobacterales</taxon>
        <taxon>Arcobacteraceae</taxon>
        <taxon>Malaciobacter</taxon>
    </lineage>
</organism>
<feature type="domain" description="DUF218" evidence="2">
    <location>
        <begin position="80"/>
        <end position="238"/>
    </location>
</feature>
<dbReference type="GO" id="GO:0005886">
    <property type="term" value="C:plasma membrane"/>
    <property type="evidence" value="ECO:0007669"/>
    <property type="project" value="TreeGrafter"/>
</dbReference>
<evidence type="ECO:0000313" key="5">
    <source>
        <dbReference type="Proteomes" id="UP000224740"/>
    </source>
</evidence>
<dbReference type="Proteomes" id="UP000224740">
    <property type="component" value="Unassembled WGS sequence"/>
</dbReference>
<dbReference type="Gene3D" id="3.40.50.620">
    <property type="entry name" value="HUPs"/>
    <property type="match status" value="1"/>
</dbReference>
<dbReference type="PANTHER" id="PTHR30336">
    <property type="entry name" value="INNER MEMBRANE PROTEIN, PROBABLE PERMEASE"/>
    <property type="match status" value="1"/>
</dbReference>
<dbReference type="PANTHER" id="PTHR30336:SF4">
    <property type="entry name" value="ENVELOPE BIOGENESIS FACTOR ELYC"/>
    <property type="match status" value="1"/>
</dbReference>
<dbReference type="InterPro" id="IPR014729">
    <property type="entry name" value="Rossmann-like_a/b/a_fold"/>
</dbReference>
<dbReference type="EMBL" id="NXAO01000026">
    <property type="protein sequence ID" value="PHO15479.1"/>
    <property type="molecule type" value="Genomic_DNA"/>
</dbReference>
<reference evidence="4" key="2">
    <citation type="submission" date="2017-09" db="EMBL/GenBank/DDBJ databases">
        <authorList>
            <person name="Perez-Cataluna A."/>
            <person name="Figueras M.J."/>
            <person name="Salas-Masso N."/>
        </authorList>
    </citation>
    <scope>NUCLEOTIDE SEQUENCE</scope>
    <source>
        <strain evidence="4">CECT 7727</strain>
    </source>
</reference>
<sequence length="248" mass="28606">MFLAKKIIAGFFMPLSLGLILFLIALVFLYKKSYFKSKVFFIFSFFWIVLLSYEPISNRLLFPLENSYKALKTIPKDIKYIVVLGNGHTTNESLSITSQLNTTSLNRFLEAYRIYKNTSNSKLIFSGYEGKDTISNAFMQKKLALSLKVKSEDIITLPKPRDTNEEALAVKQLLKNKKFILVTSASHMKRAMLIFKKHGLLPIPAVTNHLAKNKGYFLSRPKAYNLYKSELAFHEYLGILWEKFKTIF</sequence>
<keyword evidence="5" id="KW-1185">Reference proteome</keyword>
<evidence type="ECO:0000256" key="1">
    <source>
        <dbReference type="SAM" id="Phobius"/>
    </source>
</evidence>
<evidence type="ECO:0000313" key="4">
    <source>
        <dbReference type="EMBL" id="PHO15479.1"/>
    </source>
</evidence>
<dbReference type="RefSeq" id="WP_099310961.1">
    <property type="nucleotide sequence ID" value="NZ_CP032101.1"/>
</dbReference>
<evidence type="ECO:0000313" key="3">
    <source>
        <dbReference type="EMBL" id="AXX86432.1"/>
    </source>
</evidence>
<gene>
    <name evidence="3" type="ORF">AMRN_0677</name>
    <name evidence="4" type="ORF">CPH92_06650</name>
</gene>
<proteinExistence type="predicted"/>
<dbReference type="GO" id="GO:0043164">
    <property type="term" value="P:Gram-negative-bacterium-type cell wall biogenesis"/>
    <property type="evidence" value="ECO:0007669"/>
    <property type="project" value="TreeGrafter"/>
</dbReference>